<dbReference type="Proteomes" id="UP000754644">
    <property type="component" value="Unassembled WGS sequence"/>
</dbReference>
<dbReference type="EMBL" id="JABMOJ010000295">
    <property type="protein sequence ID" value="NQV65263.1"/>
    <property type="molecule type" value="Genomic_DNA"/>
</dbReference>
<proteinExistence type="predicted"/>
<evidence type="ECO:0000313" key="2">
    <source>
        <dbReference type="Proteomes" id="UP000754644"/>
    </source>
</evidence>
<organism evidence="1 2">
    <name type="scientific">SAR86 cluster bacterium</name>
    <dbReference type="NCBI Taxonomy" id="2030880"/>
    <lineage>
        <taxon>Bacteria</taxon>
        <taxon>Pseudomonadati</taxon>
        <taxon>Pseudomonadota</taxon>
        <taxon>Gammaproteobacteria</taxon>
        <taxon>SAR86 cluster</taxon>
    </lineage>
</organism>
<gene>
    <name evidence="1" type="ORF">HQ497_07850</name>
</gene>
<reference evidence="1" key="1">
    <citation type="submission" date="2020-05" db="EMBL/GenBank/DDBJ databases">
        <title>Sulfur intermediates as new biogeochemical hubs in an aquatic model microbial ecosystem.</title>
        <authorList>
            <person name="Vigneron A."/>
        </authorList>
    </citation>
    <scope>NUCLEOTIDE SEQUENCE</scope>
    <source>
        <strain evidence="1">Bin.250</strain>
    </source>
</reference>
<accession>A0A973A904</accession>
<protein>
    <submittedName>
        <fullName evidence="1">Uncharacterized protein</fullName>
    </submittedName>
</protein>
<feature type="non-terminal residue" evidence="1">
    <location>
        <position position="206"/>
    </location>
</feature>
<sequence length="206" mass="23199">MTHHASFTAFRTVADKARLDDPSLSISTPKMPRPRKRLINSLQVYGWTTDTFLALFGIEWLDHGWVDLTFKKPTYNGNKMELLIAKRQGGEFKVVNEDKDICLKGNVGLGDAPWLTKIKQTRLTKSLPQAEARAELTLASAPLRRSLTPMSVTLSRQDNEIYIAGTQGHLLPVYQGDQARCHPIWLASRLTELLQHSYSYGPAIHT</sequence>
<name>A0A973A904_9GAMM</name>
<comment type="caution">
    <text evidence="1">The sequence shown here is derived from an EMBL/GenBank/DDBJ whole genome shotgun (WGS) entry which is preliminary data.</text>
</comment>
<evidence type="ECO:0000313" key="1">
    <source>
        <dbReference type="EMBL" id="NQV65263.1"/>
    </source>
</evidence>
<dbReference type="AlphaFoldDB" id="A0A973A904"/>